<dbReference type="Proteomes" id="UP001497600">
    <property type="component" value="Chromosome D"/>
</dbReference>
<feature type="compositionally biased region" description="Acidic residues" evidence="3">
    <location>
        <begin position="62"/>
        <end position="73"/>
    </location>
</feature>
<feature type="domain" description="RRM" evidence="4">
    <location>
        <begin position="307"/>
        <end position="378"/>
    </location>
</feature>
<evidence type="ECO:0000256" key="2">
    <source>
        <dbReference type="PROSITE-ProRule" id="PRU00176"/>
    </source>
</evidence>
<feature type="compositionally biased region" description="Polar residues" evidence="3">
    <location>
        <begin position="560"/>
        <end position="575"/>
    </location>
</feature>
<dbReference type="InterPro" id="IPR051186">
    <property type="entry name" value="RRM_HNRPC/RALY_subfam"/>
</dbReference>
<feature type="compositionally biased region" description="Acidic residues" evidence="3">
    <location>
        <begin position="549"/>
        <end position="559"/>
    </location>
</feature>
<feature type="region of interest" description="Disordered" evidence="3">
    <location>
        <begin position="58"/>
        <end position="183"/>
    </location>
</feature>
<feature type="compositionally biased region" description="Acidic residues" evidence="3">
    <location>
        <begin position="438"/>
        <end position="448"/>
    </location>
</feature>
<feature type="compositionally biased region" description="Polar residues" evidence="3">
    <location>
        <begin position="652"/>
        <end position="670"/>
    </location>
</feature>
<protein>
    <recommendedName>
        <fullName evidence="4">RRM domain-containing protein</fullName>
    </recommendedName>
</protein>
<feature type="compositionally biased region" description="Basic and acidic residues" evidence="3">
    <location>
        <begin position="82"/>
        <end position="98"/>
    </location>
</feature>
<evidence type="ECO:0000259" key="4">
    <source>
        <dbReference type="PROSITE" id="PS50102"/>
    </source>
</evidence>
<dbReference type="SMART" id="SM00360">
    <property type="entry name" value="RRM"/>
    <property type="match status" value="1"/>
</dbReference>
<dbReference type="InterPro" id="IPR000504">
    <property type="entry name" value="RRM_dom"/>
</dbReference>
<feature type="compositionally biased region" description="Low complexity" evidence="3">
    <location>
        <begin position="154"/>
        <end position="166"/>
    </location>
</feature>
<keyword evidence="6" id="KW-1185">Reference proteome</keyword>
<feature type="region of interest" description="Disordered" evidence="3">
    <location>
        <begin position="1"/>
        <end position="43"/>
    </location>
</feature>
<keyword evidence="1 2" id="KW-0694">RNA-binding</keyword>
<gene>
    <name evidence="5" type="ORF">CAAN4_D01948</name>
</gene>
<evidence type="ECO:0000313" key="5">
    <source>
        <dbReference type="EMBL" id="CAK7902871.1"/>
    </source>
</evidence>
<feature type="compositionally biased region" description="Pro residues" evidence="3">
    <location>
        <begin position="630"/>
        <end position="646"/>
    </location>
</feature>
<organism evidence="5 6">
    <name type="scientific">[Candida] anglica</name>
    <dbReference type="NCBI Taxonomy" id="148631"/>
    <lineage>
        <taxon>Eukaryota</taxon>
        <taxon>Fungi</taxon>
        <taxon>Dikarya</taxon>
        <taxon>Ascomycota</taxon>
        <taxon>Saccharomycotina</taxon>
        <taxon>Pichiomycetes</taxon>
        <taxon>Debaryomycetaceae</taxon>
        <taxon>Kurtzmaniella</taxon>
    </lineage>
</organism>
<proteinExistence type="predicted"/>
<reference evidence="5 6" key="1">
    <citation type="submission" date="2024-01" db="EMBL/GenBank/DDBJ databases">
        <authorList>
            <consortium name="Genoscope - CEA"/>
            <person name="William W."/>
        </authorList>
    </citation>
    <scope>NUCLEOTIDE SEQUENCE [LARGE SCALE GENOMIC DNA]</scope>
    <source>
        <strain evidence="5 6">29B2s-10</strain>
    </source>
</reference>
<feature type="region of interest" description="Disordered" evidence="3">
    <location>
        <begin position="377"/>
        <end position="449"/>
    </location>
</feature>
<feature type="compositionally biased region" description="Low complexity" evidence="3">
    <location>
        <begin position="771"/>
        <end position="814"/>
    </location>
</feature>
<dbReference type="PANTHER" id="PTHR13968:SF26">
    <property type="entry name" value="RRM DOMAIN-CONTAINING PROTEIN"/>
    <property type="match status" value="1"/>
</dbReference>
<dbReference type="Gene3D" id="3.30.70.330">
    <property type="match status" value="1"/>
</dbReference>
<feature type="compositionally biased region" description="Basic and acidic residues" evidence="3">
    <location>
        <begin position="427"/>
        <end position="437"/>
    </location>
</feature>
<dbReference type="InterPro" id="IPR035979">
    <property type="entry name" value="RBD_domain_sf"/>
</dbReference>
<dbReference type="InterPro" id="IPR012677">
    <property type="entry name" value="Nucleotide-bd_a/b_plait_sf"/>
</dbReference>
<dbReference type="Pfam" id="PF00076">
    <property type="entry name" value="RRM_1"/>
    <property type="match status" value="1"/>
</dbReference>
<feature type="region of interest" description="Disordered" evidence="3">
    <location>
        <begin position="760"/>
        <end position="827"/>
    </location>
</feature>
<feature type="compositionally biased region" description="Basic and acidic residues" evidence="3">
    <location>
        <begin position="585"/>
        <end position="597"/>
    </location>
</feature>
<feature type="region of interest" description="Disordered" evidence="3">
    <location>
        <begin position="541"/>
        <end position="672"/>
    </location>
</feature>
<name>A0ABP0ECZ8_9ASCO</name>
<dbReference type="PANTHER" id="PTHR13968">
    <property type="entry name" value="HETEROGENEOUS NUCLEAR RIBONUCLEOPROTEIN"/>
    <property type="match status" value="1"/>
</dbReference>
<dbReference type="SUPFAM" id="SSF54928">
    <property type="entry name" value="RNA-binding domain, RBD"/>
    <property type="match status" value="1"/>
</dbReference>
<dbReference type="EMBL" id="OZ004256">
    <property type="protein sequence ID" value="CAK7902871.1"/>
    <property type="molecule type" value="Genomic_DNA"/>
</dbReference>
<evidence type="ECO:0000256" key="3">
    <source>
        <dbReference type="SAM" id="MobiDB-lite"/>
    </source>
</evidence>
<accession>A0ABP0ECZ8</accession>
<feature type="compositionally biased region" description="Polar residues" evidence="3">
    <location>
        <begin position="602"/>
        <end position="611"/>
    </location>
</feature>
<evidence type="ECO:0000256" key="1">
    <source>
        <dbReference type="ARBA" id="ARBA00022884"/>
    </source>
</evidence>
<sequence length="827" mass="92091">MEVTPVKLAHEEDQSPVARSGAHEPEPEEEVSDYEPIVPENGPTHELYVAANVDSKMKEFVEDGESDEDEYDPEIAYSGKAIESKARGQETGEHHDRTSTSTDVVESPDVVNELEKAIESPKAGIDNNNNNSESENESDYDPESSIRNHSIIKPSEPVKTTPSTVPKLPPKPPVSLASTDPTGVQNQSLKEAYQAVMQSDVVKDPNFIKLSQSEQMKIIQEQLKLSNVNLPMNSSTADMNYDQVYSFNKPFKYVKDPIALIPVNKWCRRPNITKPMTSEEEAAYDKFLKQEAYYGNLQTWDEFPDKSRLFVGNLPTNTITKEDLFRIFSQYGDLIQITIKAGYGFIQFRTMEGCMDCIKGETDVPLHNKILRFDASRPHKAKQPLSQPQPQLSQQGRGRERTASEVEEEDNGNDSNGDSVHSSKKQKQSDVAEAVEKEGEEEEEEEPECYIYITKESSPSLVKVVQDEFSNSSIRFEVEDVSDTDLADVLSDAAYSGILGTCVIKETNVDVQTFESTSDGGVKFDEYADIDASAAVEIIEKFKSKSGEQEEEEEDEEENSPYSGSNSHSRTNSPAISLPAVPKRRPMEIGHENEGSYRQKPRFNNKQGGHSQDSHRYGGSTQRYGHQYGTPPPHPGFAPQAPPPGYGPVSVPTAQYGTPLQPQGFNNMNPIQAVGQPYVGQAPPPNYGVPMPPQSQYNTQFVQGPPQQNGLLSSLQNMDPASMQNMINLLQKQQQQQQFQQQQIRQPVQQQQPIAYPFSQSGAPMNYGVVPPQQQQQQQPNSQLNSLLSQLQSNTPNYNGQPQQQMSEGGQQTQDLMETLARLGGQR</sequence>
<evidence type="ECO:0000313" key="6">
    <source>
        <dbReference type="Proteomes" id="UP001497600"/>
    </source>
</evidence>
<feature type="compositionally biased region" description="Low complexity" evidence="3">
    <location>
        <begin position="383"/>
        <end position="395"/>
    </location>
</feature>
<dbReference type="PROSITE" id="PS50102">
    <property type="entry name" value="RRM"/>
    <property type="match status" value="1"/>
</dbReference>